<reference evidence="2" key="1">
    <citation type="journal article" date="2022" name="bioRxiv">
        <title>Sequencing and chromosome-scale assembly of the giantPleurodeles waltlgenome.</title>
        <authorList>
            <person name="Brown T."/>
            <person name="Elewa A."/>
            <person name="Iarovenko S."/>
            <person name="Subramanian E."/>
            <person name="Araus A.J."/>
            <person name="Petzold A."/>
            <person name="Susuki M."/>
            <person name="Suzuki K.-i.T."/>
            <person name="Hayashi T."/>
            <person name="Toyoda A."/>
            <person name="Oliveira C."/>
            <person name="Osipova E."/>
            <person name="Leigh N.D."/>
            <person name="Simon A."/>
            <person name="Yun M.H."/>
        </authorList>
    </citation>
    <scope>NUCLEOTIDE SEQUENCE</scope>
    <source>
        <strain evidence="2">20211129_DDA</strain>
        <tissue evidence="2">Liver</tissue>
    </source>
</reference>
<dbReference type="Proteomes" id="UP001066276">
    <property type="component" value="Chromosome 8"/>
</dbReference>
<evidence type="ECO:0000256" key="1">
    <source>
        <dbReference type="SAM" id="MobiDB-lite"/>
    </source>
</evidence>
<comment type="caution">
    <text evidence="2">The sequence shown here is derived from an EMBL/GenBank/DDBJ whole genome shotgun (WGS) entry which is preliminary data.</text>
</comment>
<keyword evidence="3" id="KW-1185">Reference proteome</keyword>
<gene>
    <name evidence="2" type="ORF">NDU88_004508</name>
</gene>
<feature type="region of interest" description="Disordered" evidence="1">
    <location>
        <begin position="1"/>
        <end position="22"/>
    </location>
</feature>
<evidence type="ECO:0000313" key="3">
    <source>
        <dbReference type="Proteomes" id="UP001066276"/>
    </source>
</evidence>
<evidence type="ECO:0000313" key="2">
    <source>
        <dbReference type="EMBL" id="KAJ1116292.1"/>
    </source>
</evidence>
<protein>
    <submittedName>
        <fullName evidence="2">Uncharacterized protein</fullName>
    </submittedName>
</protein>
<dbReference type="AlphaFoldDB" id="A0AAV7NJS2"/>
<accession>A0AAV7NJS2</accession>
<sequence>MLTATLENRSKFEDGSPDPIFRSAREPEAALTRNFSRQLLGTQGFAATPQITPARAPRGLAFHVDLKSCLTPLRAAKLGL</sequence>
<dbReference type="EMBL" id="JANPWB010000012">
    <property type="protein sequence ID" value="KAJ1116292.1"/>
    <property type="molecule type" value="Genomic_DNA"/>
</dbReference>
<proteinExistence type="predicted"/>
<name>A0AAV7NJS2_PLEWA</name>
<organism evidence="2 3">
    <name type="scientific">Pleurodeles waltl</name>
    <name type="common">Iberian ribbed newt</name>
    <dbReference type="NCBI Taxonomy" id="8319"/>
    <lineage>
        <taxon>Eukaryota</taxon>
        <taxon>Metazoa</taxon>
        <taxon>Chordata</taxon>
        <taxon>Craniata</taxon>
        <taxon>Vertebrata</taxon>
        <taxon>Euteleostomi</taxon>
        <taxon>Amphibia</taxon>
        <taxon>Batrachia</taxon>
        <taxon>Caudata</taxon>
        <taxon>Salamandroidea</taxon>
        <taxon>Salamandridae</taxon>
        <taxon>Pleurodelinae</taxon>
        <taxon>Pleurodeles</taxon>
    </lineage>
</organism>